<evidence type="ECO:0000313" key="2">
    <source>
        <dbReference type="EMBL" id="CAH0050195.1"/>
    </source>
</evidence>
<dbReference type="PROSITE" id="PS50011">
    <property type="entry name" value="PROTEIN_KINASE_DOM"/>
    <property type="match status" value="2"/>
</dbReference>
<dbReference type="OrthoDB" id="4062651at2759"/>
<dbReference type="AlphaFoldDB" id="A0A9N9Z7D7"/>
<dbReference type="PANTHER" id="PTHR37542:SF3">
    <property type="entry name" value="PRION-INHIBITION AND PROPAGATION HELO DOMAIN-CONTAINING PROTEIN"/>
    <property type="match status" value="1"/>
</dbReference>
<organism evidence="2 3">
    <name type="scientific">Clonostachys solani</name>
    <dbReference type="NCBI Taxonomy" id="160281"/>
    <lineage>
        <taxon>Eukaryota</taxon>
        <taxon>Fungi</taxon>
        <taxon>Dikarya</taxon>
        <taxon>Ascomycota</taxon>
        <taxon>Pezizomycotina</taxon>
        <taxon>Sordariomycetes</taxon>
        <taxon>Hypocreomycetidae</taxon>
        <taxon>Hypocreales</taxon>
        <taxon>Bionectriaceae</taxon>
        <taxon>Clonostachys</taxon>
    </lineage>
</organism>
<evidence type="ECO:0000259" key="1">
    <source>
        <dbReference type="PROSITE" id="PS50011"/>
    </source>
</evidence>
<feature type="domain" description="Protein kinase" evidence="1">
    <location>
        <begin position="572"/>
        <end position="901"/>
    </location>
</feature>
<sequence>MRFREELEELRFSNTNNEDHCFFPEDSLLKLFSEQRMKDVLKDLAIPRHEVPDLASSILKGAQRCFTILILIDHGEEIPSFFRHDSLQQSYPDHHLPYKEEILEDILGVDKTSLLVKRFVEKQWEVTVPVLHQHAVFRKLDKKIIMPFLSEEKAGQGSMGSVARKEISCEHADSMSVFEKELDCISMLTHLQHPNMVKLYCSYIYRKRHNLIFSVAQGGSLADFLVGKGRSSSQLSGSELTFALADLASALAALHNFKSQALDQNLSGCHHDLAPRNILIHDKTFLLADFGLSTLKNPDDDSLTAFKEVRGSYVAPECQKVQDGTIQSSKASRASDIWSFGCIISEVLTFMLRGPAGVLQFQKQRKVSITSDIQWLRFHLGPETENPNVKSWLEGLQSEACGPFHTRMVDLIIQMLHLDPRKRPGSKKVHEVLCCISVLDLADTVGKLLGRVSTASSQNLDQCLDQMRYAGWLFAFNQMVDTCMSPVGYANSEDVSFDYKETLEALRETSDIFGPGPDGRFGTNSHRQSSLFRYQHARLIEALPAQYRSLAKEQLERLLLGYREPSILEALSIAITEAGNDDIGILIAAKRLTALSKAGLLTEHKHLILDSNDVKYQKSVDIHDFSIMKSGSKHVLVEWLKYQGAWADEVDGEVLLRRLSAVVNLLHQHTLSKIPGALPCLGLFHDSSNRAFGVVYEPPPLTTNAVTLRWILTAGRQYQPSLGDRFNMAREICQSIHTFHKIGWLHRNIHSSNIIFFPTDDANQSEWAKGPRIFGFAASRESKIESITFGPADGGELSKYQHPTYLDTDTRYREEFDYYSIGLLLLEIGLWNTVAALTDSKTFKDVTNKGFRDMIVERRVPQLGISMGKRYMEATRACLQGGFAENPDDVHSTESSWHSSFKASVIDRIPQID</sequence>
<dbReference type="InterPro" id="IPR000719">
    <property type="entry name" value="Prot_kinase_dom"/>
</dbReference>
<dbReference type="Gene3D" id="1.10.510.10">
    <property type="entry name" value="Transferase(Phosphotransferase) domain 1"/>
    <property type="match status" value="2"/>
</dbReference>
<comment type="caution">
    <text evidence="2">The sequence shown here is derived from an EMBL/GenBank/DDBJ whole genome shotgun (WGS) entry which is preliminary data.</text>
</comment>
<proteinExistence type="predicted"/>
<reference evidence="2" key="1">
    <citation type="submission" date="2021-10" db="EMBL/GenBank/DDBJ databases">
        <authorList>
            <person name="Piombo E."/>
        </authorList>
    </citation>
    <scope>NUCLEOTIDE SEQUENCE</scope>
</reference>
<name>A0A9N9Z7D7_9HYPO</name>
<dbReference type="EMBL" id="CABFOC020000035">
    <property type="protein sequence ID" value="CAH0050195.1"/>
    <property type="molecule type" value="Genomic_DNA"/>
</dbReference>
<evidence type="ECO:0000313" key="3">
    <source>
        <dbReference type="Proteomes" id="UP000775872"/>
    </source>
</evidence>
<feature type="domain" description="Protein kinase" evidence="1">
    <location>
        <begin position="148"/>
        <end position="433"/>
    </location>
</feature>
<dbReference type="Pfam" id="PF00069">
    <property type="entry name" value="Pkinase"/>
    <property type="match status" value="1"/>
</dbReference>
<gene>
    <name evidence="2" type="ORF">CSOL1703_00002164</name>
</gene>
<dbReference type="PANTHER" id="PTHR37542">
    <property type="entry name" value="HELO DOMAIN-CONTAINING PROTEIN-RELATED"/>
    <property type="match status" value="1"/>
</dbReference>
<protein>
    <recommendedName>
        <fullName evidence="1">Protein kinase domain-containing protein</fullName>
    </recommendedName>
</protein>
<dbReference type="InterPro" id="IPR011009">
    <property type="entry name" value="Kinase-like_dom_sf"/>
</dbReference>
<dbReference type="Proteomes" id="UP000775872">
    <property type="component" value="Unassembled WGS sequence"/>
</dbReference>
<dbReference type="GO" id="GO:0004672">
    <property type="term" value="F:protein kinase activity"/>
    <property type="evidence" value="ECO:0007669"/>
    <property type="project" value="InterPro"/>
</dbReference>
<dbReference type="GO" id="GO:0005524">
    <property type="term" value="F:ATP binding"/>
    <property type="evidence" value="ECO:0007669"/>
    <property type="project" value="InterPro"/>
</dbReference>
<dbReference type="SUPFAM" id="SSF56112">
    <property type="entry name" value="Protein kinase-like (PK-like)"/>
    <property type="match status" value="2"/>
</dbReference>
<accession>A0A9N9Z7D7</accession>
<keyword evidence="3" id="KW-1185">Reference proteome</keyword>